<keyword evidence="3" id="KW-1185">Reference proteome</keyword>
<name>S3CTL0_OPHP1</name>
<accession>S3CTL0</accession>
<organism evidence="2 3">
    <name type="scientific">Ophiostoma piceae (strain UAMH 11346)</name>
    <name type="common">Sap stain fungus</name>
    <dbReference type="NCBI Taxonomy" id="1262450"/>
    <lineage>
        <taxon>Eukaryota</taxon>
        <taxon>Fungi</taxon>
        <taxon>Dikarya</taxon>
        <taxon>Ascomycota</taxon>
        <taxon>Pezizomycotina</taxon>
        <taxon>Sordariomycetes</taxon>
        <taxon>Sordariomycetidae</taxon>
        <taxon>Ophiostomatales</taxon>
        <taxon>Ophiostomataceae</taxon>
        <taxon>Ophiostoma</taxon>
    </lineage>
</organism>
<evidence type="ECO:0000313" key="2">
    <source>
        <dbReference type="EMBL" id="EPE04035.1"/>
    </source>
</evidence>
<evidence type="ECO:0000256" key="1">
    <source>
        <dbReference type="SAM" id="MobiDB-lite"/>
    </source>
</evidence>
<dbReference type="eggNOG" id="ENOG502SU37">
    <property type="taxonomic scope" value="Eukaryota"/>
</dbReference>
<proteinExistence type="predicted"/>
<dbReference type="EMBL" id="KE148163">
    <property type="protein sequence ID" value="EPE04035.1"/>
    <property type="molecule type" value="Genomic_DNA"/>
</dbReference>
<gene>
    <name evidence="2" type="ORF">F503_04883</name>
</gene>
<dbReference type="OMA" id="SLGRVWN"/>
<reference evidence="2 3" key="1">
    <citation type="journal article" date="2013" name="BMC Genomics">
        <title>The genome and transcriptome of the pine saprophyte Ophiostoma piceae, and a comparison with the bark beetle-associated pine pathogen Grosmannia clavigera.</title>
        <authorList>
            <person name="Haridas S."/>
            <person name="Wang Y."/>
            <person name="Lim L."/>
            <person name="Massoumi Alamouti S."/>
            <person name="Jackman S."/>
            <person name="Docking R."/>
            <person name="Robertson G."/>
            <person name="Birol I."/>
            <person name="Bohlmann J."/>
            <person name="Breuil C."/>
        </authorList>
    </citation>
    <scope>NUCLEOTIDE SEQUENCE [LARGE SCALE GENOMIC DNA]</scope>
    <source>
        <strain evidence="2 3">UAMH 11346</strain>
    </source>
</reference>
<evidence type="ECO:0000313" key="3">
    <source>
        <dbReference type="Proteomes" id="UP000016923"/>
    </source>
</evidence>
<feature type="region of interest" description="Disordered" evidence="1">
    <location>
        <begin position="25"/>
        <end position="58"/>
    </location>
</feature>
<sequence length="124" mass="14173">MPTSTTTLTTTNPSHSLVLVDYELHRSSPPPAEPHGEQRIVEQSRVSNPPDWPADHRRVPAYRPVNTNLNPEDRIVFNNRGEQMFIRTMFFGIQVVTAFHRTWTMTAGKLNNGKTFCYELGGEY</sequence>
<dbReference type="OrthoDB" id="5201563at2759"/>
<dbReference type="VEuPathDB" id="FungiDB:F503_04883"/>
<dbReference type="Proteomes" id="UP000016923">
    <property type="component" value="Unassembled WGS sequence"/>
</dbReference>
<dbReference type="HOGENOM" id="CLU_141137_1_0_1"/>
<dbReference type="AlphaFoldDB" id="S3CTL0"/>
<protein>
    <submittedName>
        <fullName evidence="2">Uncharacterized protein</fullName>
    </submittedName>
</protein>